<name>V5FH16_BYSSN</name>
<dbReference type="PANTHER" id="PTHR43569">
    <property type="entry name" value="AMIDOHYDROLASE"/>
    <property type="match status" value="1"/>
</dbReference>
<gene>
    <name evidence="3" type="ORF">PVAR5_5627</name>
</gene>
<dbReference type="OrthoDB" id="2135488at2759"/>
<dbReference type="SUPFAM" id="SSF51556">
    <property type="entry name" value="Metallo-dependent hydrolases"/>
    <property type="match status" value="1"/>
</dbReference>
<dbReference type="eggNOG" id="ENOG502RZT7">
    <property type="taxonomic scope" value="Eukaryota"/>
</dbReference>
<dbReference type="HOGENOM" id="CLU_044590_1_0_1"/>
<dbReference type="InParanoid" id="V5FH16"/>
<dbReference type="GO" id="GO:0016787">
    <property type="term" value="F:hydrolase activity"/>
    <property type="evidence" value="ECO:0007669"/>
    <property type="project" value="UniProtKB-KW"/>
</dbReference>
<dbReference type="PANTHER" id="PTHR43569:SF2">
    <property type="entry name" value="AMIDOHYDROLASE-RELATED DOMAIN-CONTAINING PROTEIN"/>
    <property type="match status" value="1"/>
</dbReference>
<accession>V5FH16</accession>
<reference evidence="4" key="1">
    <citation type="journal article" date="2014" name="Genome Announc.">
        <title>Draft genome sequence of the formaldehyde-resistant fungus Byssochlamys spectabilis No. 5 (anamorph Paecilomyces variotii No. 5) (NBRC109023).</title>
        <authorList>
            <person name="Oka T."/>
            <person name="Ekino K."/>
            <person name="Fukuda K."/>
            <person name="Nomura Y."/>
        </authorList>
    </citation>
    <scope>NUCLEOTIDE SEQUENCE [LARGE SCALE GENOMIC DNA]</scope>
    <source>
        <strain evidence="4">No. 5 / NBRC 109023</strain>
    </source>
</reference>
<evidence type="ECO:0000256" key="1">
    <source>
        <dbReference type="ARBA" id="ARBA00038310"/>
    </source>
</evidence>
<dbReference type="Pfam" id="PF04909">
    <property type="entry name" value="Amidohydro_2"/>
    <property type="match status" value="1"/>
</dbReference>
<comment type="similarity">
    <text evidence="1">Belongs to the metallo-dependent hydrolases superfamily.</text>
</comment>
<evidence type="ECO:0000313" key="4">
    <source>
        <dbReference type="Proteomes" id="UP000018001"/>
    </source>
</evidence>
<evidence type="ECO:0000313" key="3">
    <source>
        <dbReference type="EMBL" id="GAD96959.1"/>
    </source>
</evidence>
<sequence>MIIESTSPPIAIVDSHIHIFPQTHLSTLAWHTPDNPLGTQHSVDQYRSAALSAPTESSSSPSSTFLRGFIFVETDRLSSVDESESPGWKHVLDEVAFLVRVARGAPLPGEGHRPEDKGLCVGIVPWAPVPAGPETLERYMGLVKERTEIDEVWRKDRFIQGLKWLWKKGLTFDLGVDARSGGLWQLREAVEMMRKVYEDASDDEGLVIVINHLCKPNLRLPYTSRESITSHPEFIEWSSLIRTMSTCPRTYIKLSGAFSELPSLSPNAEPDIDSLVERLGPWTDTVFEAFGSGRIMFGSDWPVCNVGGGGNAVSWRRWRAIVEGVIQRKGLTREQMRDVWGGVAVKAYGIEL</sequence>
<dbReference type="Proteomes" id="UP000018001">
    <property type="component" value="Unassembled WGS sequence"/>
</dbReference>
<dbReference type="InterPro" id="IPR032466">
    <property type="entry name" value="Metal_Hydrolase"/>
</dbReference>
<evidence type="ECO:0000259" key="2">
    <source>
        <dbReference type="Pfam" id="PF04909"/>
    </source>
</evidence>
<dbReference type="InterPro" id="IPR052350">
    <property type="entry name" value="Metallo-dep_Lactonases"/>
</dbReference>
<proteinExistence type="inferred from homology"/>
<keyword evidence="4" id="KW-1185">Reference proteome</keyword>
<protein>
    <submittedName>
        <fullName evidence="3">Amidohydrolase family protein</fullName>
    </submittedName>
</protein>
<keyword evidence="3" id="KW-0378">Hydrolase</keyword>
<dbReference type="AlphaFoldDB" id="V5FH16"/>
<dbReference type="InterPro" id="IPR006680">
    <property type="entry name" value="Amidohydro-rel"/>
</dbReference>
<dbReference type="EMBL" id="BAUL01000180">
    <property type="protein sequence ID" value="GAD96959.1"/>
    <property type="molecule type" value="Genomic_DNA"/>
</dbReference>
<organism evidence="3 4">
    <name type="scientific">Byssochlamys spectabilis (strain No. 5 / NBRC 109023)</name>
    <name type="common">Paecilomyces variotii</name>
    <dbReference type="NCBI Taxonomy" id="1356009"/>
    <lineage>
        <taxon>Eukaryota</taxon>
        <taxon>Fungi</taxon>
        <taxon>Dikarya</taxon>
        <taxon>Ascomycota</taxon>
        <taxon>Pezizomycotina</taxon>
        <taxon>Eurotiomycetes</taxon>
        <taxon>Eurotiomycetidae</taxon>
        <taxon>Eurotiales</taxon>
        <taxon>Thermoascaceae</taxon>
        <taxon>Paecilomyces</taxon>
    </lineage>
</organism>
<feature type="domain" description="Amidohydrolase-related" evidence="2">
    <location>
        <begin position="204"/>
        <end position="350"/>
    </location>
</feature>
<comment type="caution">
    <text evidence="3">The sequence shown here is derived from an EMBL/GenBank/DDBJ whole genome shotgun (WGS) entry which is preliminary data.</text>
</comment>
<dbReference type="Gene3D" id="3.20.20.140">
    <property type="entry name" value="Metal-dependent hydrolases"/>
    <property type="match status" value="1"/>
</dbReference>